<evidence type="ECO:0000313" key="2">
    <source>
        <dbReference type="Proteomes" id="UP000256763"/>
    </source>
</evidence>
<dbReference type="Gene3D" id="3.40.190.10">
    <property type="entry name" value="Periplasmic binding protein-like II"/>
    <property type="match status" value="1"/>
</dbReference>
<keyword evidence="2" id="KW-1185">Reference proteome</keyword>
<proteinExistence type="predicted"/>
<name>A0A3E0WZS5_9GAMM</name>
<evidence type="ECO:0000313" key="1">
    <source>
        <dbReference type="EMBL" id="RFA38354.1"/>
    </source>
</evidence>
<accession>A0A3E0WZS5</accession>
<dbReference type="EMBL" id="NFZW01000004">
    <property type="protein sequence ID" value="RFA38354.1"/>
    <property type="molecule type" value="Genomic_DNA"/>
</dbReference>
<dbReference type="Pfam" id="PF13379">
    <property type="entry name" value="NMT1_2"/>
    <property type="match status" value="1"/>
</dbReference>
<protein>
    <submittedName>
        <fullName evidence="1">Uncharacterized protein</fullName>
    </submittedName>
</protein>
<organism evidence="1 2">
    <name type="scientific">Alkalilimnicola ehrlichii</name>
    <dbReference type="NCBI Taxonomy" id="351052"/>
    <lineage>
        <taxon>Bacteria</taxon>
        <taxon>Pseudomonadati</taxon>
        <taxon>Pseudomonadota</taxon>
        <taxon>Gammaproteobacteria</taxon>
        <taxon>Chromatiales</taxon>
        <taxon>Ectothiorhodospiraceae</taxon>
        <taxon>Alkalilimnicola</taxon>
    </lineage>
</organism>
<sequence>MVRALEMDEIAGFCVGEPWNGLAVDLGLGVSLISSYEIWNNAMEKVLAMTEAWHLRHPQTTLALTRAVVRACRWLEKPRHRELAAILLSRADYVDVPQQVLEPALMGVRPHRPGEHGIPQPEFLVFGRSAANFPWRSQGLWYGEQMRIRGQLPPNVDVSAVVERSYRPDVFREAVAEIDMPVPTIDYKAEGVQHHAWTLQEATAPSRWAPTPSLPASDLTRCGRPYISSRLDEFTKRCDGFRPSQSPCTRLGTASHRPFHRCKSEPCYDIERKSCA</sequence>
<dbReference type="PANTHER" id="PTHR30024">
    <property type="entry name" value="ALIPHATIC SULFONATES-BINDING PROTEIN-RELATED"/>
    <property type="match status" value="1"/>
</dbReference>
<reference evidence="2" key="1">
    <citation type="submission" date="2017-05" db="EMBL/GenBank/DDBJ databases">
        <authorList>
            <person name="Sharma S."/>
            <person name="Sidhu C."/>
            <person name="Pinnaka A.K."/>
        </authorList>
    </citation>
    <scope>NUCLEOTIDE SEQUENCE [LARGE SCALE GENOMIC DNA]</scope>
    <source>
        <strain evidence="2">AK93</strain>
    </source>
</reference>
<dbReference type="PANTHER" id="PTHR30024:SF43">
    <property type="entry name" value="BLL4572 PROTEIN"/>
    <property type="match status" value="1"/>
</dbReference>
<comment type="caution">
    <text evidence="1">The sequence shown here is derived from an EMBL/GenBank/DDBJ whole genome shotgun (WGS) entry which is preliminary data.</text>
</comment>
<gene>
    <name evidence="1" type="ORF">CAL65_05900</name>
</gene>
<dbReference type="AlphaFoldDB" id="A0A3E0WZS5"/>
<dbReference type="Proteomes" id="UP000256763">
    <property type="component" value="Unassembled WGS sequence"/>
</dbReference>